<dbReference type="InterPro" id="IPR016024">
    <property type="entry name" value="ARM-type_fold"/>
</dbReference>
<organism evidence="1 2">
    <name type="scientific">Pelagomonas calceolata</name>
    <dbReference type="NCBI Taxonomy" id="35677"/>
    <lineage>
        <taxon>Eukaryota</taxon>
        <taxon>Sar</taxon>
        <taxon>Stramenopiles</taxon>
        <taxon>Ochrophyta</taxon>
        <taxon>Pelagophyceae</taxon>
        <taxon>Pelagomonadales</taxon>
        <taxon>Pelagomonadaceae</taxon>
        <taxon>Pelagomonas</taxon>
    </lineage>
</organism>
<accession>A0A8J2SSN8</accession>
<comment type="caution">
    <text evidence="1">The sequence shown here is derived from an EMBL/GenBank/DDBJ whole genome shotgun (WGS) entry which is preliminary data.</text>
</comment>
<sequence>MCGHEYERLALRFAASKDGALAQEAGSCAMRHLVESCYLRHGDKFWGMEANKLWRTCTKKMRARQKSLVRRGNSALGTLLTREIYKCARRLAPERPLRREVGSRTVGDPGWGCLAQIFHACRSAAEQHNPYWTGAGSSQDENIKKPGPVPTRYNTSRDDLSHHGNAQNYRKQGQVFDFGMEDSRPVVELLEKEWHKVSEPSESVQLELQSESKCVELQPSQQALLTNAHEVGIRRFREAKYQPFKITPSGEICKLQSLWRATIARHMCSAALKDRCSLRVAITATQTKFLYEYTTKCCQTTSLSNFRATRTLQQLRRDKKARELKSPRCQVTATFCPISLGGATRTKASRLMRARKTDGNLRAALAASDTTIIRMQDELNLLHATHTVVLDEVHNLVKATRSLSAIIANGAIFSATAYNFTPARDALKSNEPNVALPILRKLKVLSERHIGCCLKMVQVGMPFALVRLLGQADDARALLSFEILENLAKWQISAIADTGVVIALTRTLLLSVTPEVKDQAARTLALFQPTEYFQSGFRCAISNTNTGILLVDKLFLKRAGIHEAFLAKID</sequence>
<dbReference type="EMBL" id="CAKKNE010000006">
    <property type="protein sequence ID" value="CAH0379383.1"/>
    <property type="molecule type" value="Genomic_DNA"/>
</dbReference>
<name>A0A8J2SSN8_9STRA</name>
<dbReference type="InterPro" id="IPR011989">
    <property type="entry name" value="ARM-like"/>
</dbReference>
<protein>
    <submittedName>
        <fullName evidence="1">Uncharacterized protein</fullName>
    </submittedName>
</protein>
<evidence type="ECO:0000313" key="2">
    <source>
        <dbReference type="Proteomes" id="UP000789595"/>
    </source>
</evidence>
<dbReference type="Proteomes" id="UP000789595">
    <property type="component" value="Unassembled WGS sequence"/>
</dbReference>
<evidence type="ECO:0000313" key="1">
    <source>
        <dbReference type="EMBL" id="CAH0379383.1"/>
    </source>
</evidence>
<gene>
    <name evidence="1" type="ORF">PECAL_6P10020</name>
</gene>
<dbReference type="AlphaFoldDB" id="A0A8J2SSN8"/>
<proteinExistence type="predicted"/>
<dbReference type="Gene3D" id="1.25.10.10">
    <property type="entry name" value="Leucine-rich Repeat Variant"/>
    <property type="match status" value="1"/>
</dbReference>
<keyword evidence="2" id="KW-1185">Reference proteome</keyword>
<dbReference type="SUPFAM" id="SSF48371">
    <property type="entry name" value="ARM repeat"/>
    <property type="match status" value="1"/>
</dbReference>
<reference evidence="1" key="1">
    <citation type="submission" date="2021-11" db="EMBL/GenBank/DDBJ databases">
        <authorList>
            <consortium name="Genoscope - CEA"/>
            <person name="William W."/>
        </authorList>
    </citation>
    <scope>NUCLEOTIDE SEQUENCE</scope>
</reference>